<dbReference type="Gene3D" id="3.40.1350.10">
    <property type="match status" value="1"/>
</dbReference>
<evidence type="ECO:0000259" key="1">
    <source>
        <dbReference type="Pfam" id="PF06250"/>
    </source>
</evidence>
<evidence type="ECO:0000313" key="2">
    <source>
        <dbReference type="EMBL" id="MBX8643494.1"/>
    </source>
</evidence>
<dbReference type="InterPro" id="IPR053148">
    <property type="entry name" value="PD-DEXK-like_domain"/>
</dbReference>
<proteinExistence type="predicted"/>
<dbReference type="EMBL" id="JAHEAC010000009">
    <property type="protein sequence ID" value="MBX8643494.1"/>
    <property type="molecule type" value="Genomic_DNA"/>
</dbReference>
<name>A0A8J8CCB1_9ARCH</name>
<dbReference type="AlphaFoldDB" id="A0A8J8CCB1"/>
<dbReference type="GO" id="GO:0003676">
    <property type="term" value="F:nucleic acid binding"/>
    <property type="evidence" value="ECO:0007669"/>
    <property type="project" value="InterPro"/>
</dbReference>
<accession>A0A8J8CCB1</accession>
<organism evidence="2 3">
    <name type="scientific">Candidatus Sysuiplasma superficiale</name>
    <dbReference type="NCBI Taxonomy" id="2823368"/>
    <lineage>
        <taxon>Archaea</taxon>
        <taxon>Methanobacteriati</taxon>
        <taxon>Thermoplasmatota</taxon>
        <taxon>Thermoplasmata</taxon>
        <taxon>Candidatus Sysuiplasmatales</taxon>
        <taxon>Candidatus Sysuiplasmataceae</taxon>
        <taxon>Candidatus Sysuiplasma</taxon>
    </lineage>
</organism>
<comment type="caution">
    <text evidence="2">The sequence shown here is derived from an EMBL/GenBank/DDBJ whole genome shotgun (WGS) entry which is preliminary data.</text>
</comment>
<dbReference type="Pfam" id="PF06250">
    <property type="entry name" value="YhcG_C"/>
    <property type="match status" value="1"/>
</dbReference>
<sequence length="191" mass="22163">MGSTDKVAMLEGVRQEVMPINPMDMLKDPYVLEFLDLPNVPQLQESQLEQAIIDKLQHFLLELGRGFSFVARQKRMRFDDKDFYVDLVFYNYLLKCFVLIDLKIGELSHQDIGQMDGYVRMYEAHAKVEGDNPTIGLILCSEKNAAVARYSVLNDSQQLFAAKYQFTLPSEEELQREILRERSLIENQMES</sequence>
<reference evidence="2" key="1">
    <citation type="submission" date="2021-05" db="EMBL/GenBank/DDBJ databases">
        <title>Genomic insights into ecological role and evolution of a novel Thermoplasmata order Candidatus Sysuiplasmatales.</title>
        <authorList>
            <person name="Yuan Y."/>
        </authorList>
    </citation>
    <scope>NUCLEOTIDE SEQUENCE</scope>
    <source>
        <strain evidence="2">TUT19-bin139</strain>
    </source>
</reference>
<dbReference type="InterPro" id="IPR011856">
    <property type="entry name" value="tRNA_endonuc-like_dom_sf"/>
</dbReference>
<evidence type="ECO:0000313" key="3">
    <source>
        <dbReference type="Proteomes" id="UP000750197"/>
    </source>
</evidence>
<gene>
    <name evidence="2" type="ORF">KIY12_02020</name>
</gene>
<feature type="domain" description="YhcG PDDEXK nuclease" evidence="1">
    <location>
        <begin position="24"/>
        <end position="177"/>
    </location>
</feature>
<protein>
    <submittedName>
        <fullName evidence="2">DUF1016 family protein</fullName>
    </submittedName>
</protein>
<dbReference type="PANTHER" id="PTHR30547:SF5">
    <property type="entry name" value="NUCLEASE YHCG-RELATED"/>
    <property type="match status" value="1"/>
</dbReference>
<dbReference type="PANTHER" id="PTHR30547">
    <property type="entry name" value="UNCHARACTERIZED PROTEIN YHCG-RELATED"/>
    <property type="match status" value="1"/>
</dbReference>
<dbReference type="InterPro" id="IPR009362">
    <property type="entry name" value="YhcG_C"/>
</dbReference>
<dbReference type="Proteomes" id="UP000750197">
    <property type="component" value="Unassembled WGS sequence"/>
</dbReference>